<accession>A0A6C0ENJ6</accession>
<dbReference type="EMBL" id="MN738912">
    <property type="protein sequence ID" value="QHT30746.1"/>
    <property type="molecule type" value="Genomic_DNA"/>
</dbReference>
<proteinExistence type="predicted"/>
<organism evidence="1">
    <name type="scientific">viral metagenome</name>
    <dbReference type="NCBI Taxonomy" id="1070528"/>
    <lineage>
        <taxon>unclassified sequences</taxon>
        <taxon>metagenomes</taxon>
        <taxon>organismal metagenomes</taxon>
    </lineage>
</organism>
<sequence length="48" mass="5327">MVLLGFTKKAAAAPSFIYNTTRNPTIITGIRNPIGKFSSNTKNYNKYC</sequence>
<reference evidence="1" key="1">
    <citation type="journal article" date="2020" name="Nature">
        <title>Giant virus diversity and host interactions through global metagenomics.</title>
        <authorList>
            <person name="Schulz F."/>
            <person name="Roux S."/>
            <person name="Paez-Espino D."/>
            <person name="Jungbluth S."/>
            <person name="Walsh D.A."/>
            <person name="Denef V.J."/>
            <person name="McMahon K.D."/>
            <person name="Konstantinidis K.T."/>
            <person name="Eloe-Fadrosh E.A."/>
            <person name="Kyrpides N.C."/>
            <person name="Woyke T."/>
        </authorList>
    </citation>
    <scope>NUCLEOTIDE SEQUENCE</scope>
    <source>
        <strain evidence="1">GVMAG-M-3300009151-50</strain>
    </source>
</reference>
<evidence type="ECO:0000313" key="1">
    <source>
        <dbReference type="EMBL" id="QHT30746.1"/>
    </source>
</evidence>
<dbReference type="AlphaFoldDB" id="A0A6C0ENJ6"/>
<protein>
    <submittedName>
        <fullName evidence="1">Uncharacterized protein</fullName>
    </submittedName>
</protein>
<name>A0A6C0ENJ6_9ZZZZ</name>